<dbReference type="PIRSF" id="PIRSF000484">
    <property type="entry name" value="NAPRT"/>
    <property type="match status" value="1"/>
</dbReference>
<dbReference type="PANTHER" id="PTHR43202:SF1">
    <property type="entry name" value="NICOTINATE PHOSPHORIBOSYLTRANSFERASE"/>
    <property type="match status" value="1"/>
</dbReference>
<dbReference type="InterPro" id="IPR002638">
    <property type="entry name" value="Quinolinate_PRibosylTrfase_C"/>
</dbReference>
<protein>
    <recommendedName>
        <fullName evidence="2">nicotinate phosphoribosyltransferase</fullName>
        <ecNumber evidence="2">6.3.4.21</ecNumber>
    </recommendedName>
</protein>
<dbReference type="Pfam" id="PF01729">
    <property type="entry name" value="QRPTase_C"/>
    <property type="match status" value="1"/>
</dbReference>
<dbReference type="PANTHER" id="PTHR43202">
    <property type="entry name" value="NICOTINATE-NUCLEOTIDE PYROPHOSPHORYLASE"/>
    <property type="match status" value="1"/>
</dbReference>
<evidence type="ECO:0000256" key="6">
    <source>
        <dbReference type="ARBA" id="ARBA00022679"/>
    </source>
</evidence>
<dbReference type="Gene3D" id="3.20.20.70">
    <property type="entry name" value="Aldolase class I"/>
    <property type="match status" value="1"/>
</dbReference>
<sequence>MVDGNPQFYILDDDRIRKGEATDIYFIRSRDILEKYGLCDRKVRYEIHAYSLPKNYKWAVFTGLEEAIALLADRNITFYSLPEGTIFKEIQPLAVVEGRVCDIIHLETALLGILRFYSSISTKAARIKKLAGDKQVLFFGLRAQHPAIAPALDRAAYIGGCDAVSGVSSKEFMGIEPKGTMPHVLIIVFGDPVKAFQAFDETIPKEVSRIALVDTFYDERYESVLATQVFGKKLWGVRLDTPRSRRGDIYMIAQEVKWTLKLHGFSDVKIIISGGIDEDNIIRLKEVADGFGVGTSIAFPPSVDLSMDVVEIYNEDTKMWIPITKRGKLPGMKQLYRCRPIYEDYIDIPGKEIMCSDGSLAKPMLVKYLDNGRLVKDLPSPQEIRGYVLEQLAHIE</sequence>
<dbReference type="CDD" id="cd01571">
    <property type="entry name" value="NAPRTase_B"/>
    <property type="match status" value="1"/>
</dbReference>
<comment type="catalytic activity">
    <reaction evidence="7">
        <text>5-phospho-alpha-D-ribose 1-diphosphate + nicotinate + ATP + H2O = nicotinate beta-D-ribonucleotide + ADP + phosphate + diphosphate</text>
        <dbReference type="Rhea" id="RHEA:36163"/>
        <dbReference type="ChEBI" id="CHEBI:15377"/>
        <dbReference type="ChEBI" id="CHEBI:30616"/>
        <dbReference type="ChEBI" id="CHEBI:32544"/>
        <dbReference type="ChEBI" id="CHEBI:33019"/>
        <dbReference type="ChEBI" id="CHEBI:43474"/>
        <dbReference type="ChEBI" id="CHEBI:57502"/>
        <dbReference type="ChEBI" id="CHEBI:58017"/>
        <dbReference type="ChEBI" id="CHEBI:456216"/>
        <dbReference type="EC" id="6.3.4.21"/>
    </reaction>
</comment>
<keyword evidence="10" id="KW-0328">Glycosyltransferase</keyword>
<dbReference type="InterPro" id="IPR022412">
    <property type="entry name" value="Quinolinate_PRibosylTrfase_N"/>
</dbReference>
<comment type="pathway">
    <text evidence="1">Cofactor biosynthesis; NAD(+) biosynthesis; nicotinate D-ribonucleotide from nicotinate: step 1/1.</text>
</comment>
<dbReference type="InterPro" id="IPR036068">
    <property type="entry name" value="Nicotinate_pribotase-like_C"/>
</dbReference>
<evidence type="ECO:0000256" key="7">
    <source>
        <dbReference type="ARBA" id="ARBA00048668"/>
    </source>
</evidence>
<evidence type="ECO:0000256" key="1">
    <source>
        <dbReference type="ARBA" id="ARBA00004952"/>
    </source>
</evidence>
<dbReference type="GO" id="GO:0009435">
    <property type="term" value="P:NAD+ biosynthetic process"/>
    <property type="evidence" value="ECO:0007669"/>
    <property type="project" value="UniProtKB-UniPathway"/>
</dbReference>
<dbReference type="GO" id="GO:0004516">
    <property type="term" value="F:nicotinate phosphoribosyltransferase activity"/>
    <property type="evidence" value="ECO:0007669"/>
    <property type="project" value="UniProtKB-EC"/>
</dbReference>
<dbReference type="InterPro" id="IPR053190">
    <property type="entry name" value="NAPRTase-like"/>
</dbReference>
<dbReference type="GO" id="GO:0004514">
    <property type="term" value="F:nicotinate-nucleotide diphosphorylase (carboxylating) activity"/>
    <property type="evidence" value="ECO:0007669"/>
    <property type="project" value="InterPro"/>
</dbReference>
<evidence type="ECO:0000256" key="2">
    <source>
        <dbReference type="ARBA" id="ARBA00013236"/>
    </source>
</evidence>
<evidence type="ECO:0000313" key="10">
    <source>
        <dbReference type="EMBL" id="HGQ18879.1"/>
    </source>
</evidence>
<evidence type="ECO:0000256" key="3">
    <source>
        <dbReference type="ARBA" id="ARBA00022553"/>
    </source>
</evidence>
<evidence type="ECO:0000256" key="5">
    <source>
        <dbReference type="ARBA" id="ARBA00022642"/>
    </source>
</evidence>
<feature type="domain" description="Quinolinate phosphoribosyl transferase N-terminal" evidence="9">
    <location>
        <begin position="23"/>
        <end position="118"/>
    </location>
</feature>
<dbReference type="InterPro" id="IPR013785">
    <property type="entry name" value="Aldolase_TIM"/>
</dbReference>
<name>A0A7J3JTH8_9CREN</name>
<dbReference type="NCBIfam" id="NF006415">
    <property type="entry name" value="PRK08662.1"/>
    <property type="match status" value="1"/>
</dbReference>
<feature type="domain" description="Quinolinate phosphoribosyl transferase C-terminal" evidence="8">
    <location>
        <begin position="120"/>
        <end position="308"/>
    </location>
</feature>
<dbReference type="SUPFAM" id="SSF54675">
    <property type="entry name" value="Nicotinate/Quinolinate PRTase N-terminal domain-like"/>
    <property type="match status" value="1"/>
</dbReference>
<gene>
    <name evidence="10" type="ORF">ENU30_07915</name>
</gene>
<evidence type="ECO:0000256" key="4">
    <source>
        <dbReference type="ARBA" id="ARBA00022598"/>
    </source>
</evidence>
<keyword evidence="6 10" id="KW-0808">Transferase</keyword>
<dbReference type="UniPathway" id="UPA00253">
    <property type="reaction ID" value="UER00457"/>
</dbReference>
<dbReference type="Pfam" id="PF02749">
    <property type="entry name" value="QRPTase_N"/>
    <property type="match status" value="1"/>
</dbReference>
<keyword evidence="3" id="KW-0597">Phosphoprotein</keyword>
<dbReference type="EC" id="6.3.4.21" evidence="2"/>
<keyword evidence="4 10" id="KW-0436">Ligase</keyword>
<dbReference type="Gene3D" id="3.90.1170.20">
    <property type="entry name" value="Quinolinate phosphoribosyl transferase, N-terminal domain"/>
    <property type="match status" value="1"/>
</dbReference>
<evidence type="ECO:0000259" key="8">
    <source>
        <dbReference type="Pfam" id="PF01729"/>
    </source>
</evidence>
<dbReference type="InterPro" id="IPR007229">
    <property type="entry name" value="Nic_PRibTrfase-Fam"/>
</dbReference>
<evidence type="ECO:0000259" key="9">
    <source>
        <dbReference type="Pfam" id="PF02749"/>
    </source>
</evidence>
<dbReference type="EMBL" id="DTBZ01000149">
    <property type="protein sequence ID" value="HGQ18879.1"/>
    <property type="molecule type" value="Genomic_DNA"/>
</dbReference>
<keyword evidence="5" id="KW-0662">Pyridine nucleotide biosynthesis</keyword>
<proteinExistence type="predicted"/>
<comment type="caution">
    <text evidence="10">The sequence shown here is derived from an EMBL/GenBank/DDBJ whole genome shotgun (WGS) entry which is preliminary data.</text>
</comment>
<reference evidence="10" key="1">
    <citation type="journal article" date="2020" name="mSystems">
        <title>Genome- and Community-Level Interaction Insights into Carbon Utilization and Element Cycling Functions of Hydrothermarchaeota in Hydrothermal Sediment.</title>
        <authorList>
            <person name="Zhou Z."/>
            <person name="Liu Y."/>
            <person name="Xu W."/>
            <person name="Pan J."/>
            <person name="Luo Z.H."/>
            <person name="Li M."/>
        </authorList>
    </citation>
    <scope>NUCLEOTIDE SEQUENCE [LARGE SCALE GENOMIC DNA]</scope>
    <source>
        <strain evidence="10">SpSt-657</strain>
    </source>
</reference>
<dbReference type="InterPro" id="IPR035809">
    <property type="entry name" value="NAPRTase_arc-type"/>
</dbReference>
<dbReference type="AlphaFoldDB" id="A0A7J3JTH8"/>
<organism evidence="10">
    <name type="scientific">Ignisphaera aggregans</name>
    <dbReference type="NCBI Taxonomy" id="334771"/>
    <lineage>
        <taxon>Archaea</taxon>
        <taxon>Thermoproteota</taxon>
        <taxon>Thermoprotei</taxon>
        <taxon>Desulfurococcales</taxon>
        <taxon>Desulfurococcaceae</taxon>
        <taxon>Ignisphaera</taxon>
    </lineage>
</organism>
<accession>A0A7J3JTH8</accession>
<dbReference type="InterPro" id="IPR037128">
    <property type="entry name" value="Quinolinate_PRibosylTase_N_sf"/>
</dbReference>
<dbReference type="SUPFAM" id="SSF51690">
    <property type="entry name" value="Nicotinate/Quinolinate PRTase C-terminal domain-like"/>
    <property type="match status" value="1"/>
</dbReference>